<keyword evidence="2" id="KW-1185">Reference proteome</keyword>
<accession>M3IP84</accession>
<gene>
    <name evidence="1" type="ORF">G210_1219</name>
</gene>
<name>M3IP84_CANMX</name>
<comment type="caution">
    <text evidence="1">The sequence shown here is derived from an EMBL/GenBank/DDBJ whole genome shotgun (WGS) entry which is preliminary data.</text>
</comment>
<dbReference type="AlphaFoldDB" id="M3IP84"/>
<dbReference type="HOGENOM" id="CLU_2922410_0_0_1"/>
<protein>
    <submittedName>
        <fullName evidence="1">Uncharacterized protein</fullName>
    </submittedName>
</protein>
<evidence type="ECO:0000313" key="2">
    <source>
        <dbReference type="Proteomes" id="UP000011777"/>
    </source>
</evidence>
<evidence type="ECO:0000313" key="1">
    <source>
        <dbReference type="EMBL" id="EMG48236.1"/>
    </source>
</evidence>
<dbReference type="EMBL" id="AOGT01001183">
    <property type="protein sequence ID" value="EMG48236.1"/>
    <property type="molecule type" value="Genomic_DNA"/>
</dbReference>
<sequence length="61" mass="7337">MNNMSTAVQVKRIIDYQYKGYELYLKVQLDDGSKKTMKYTILKDIDPVRTHLYMDRHKIKP</sequence>
<reference evidence="1 2" key="1">
    <citation type="submission" date="2013-02" db="EMBL/GenBank/DDBJ databases">
        <title>Genome sequence of Candida maltosa Xu316, a potential industrial strain for xylitol and ethanol production.</title>
        <authorList>
            <person name="Yu J."/>
            <person name="Wang Q."/>
            <person name="Geng X."/>
            <person name="Bao W."/>
            <person name="He P."/>
            <person name="Cai J."/>
        </authorList>
    </citation>
    <scope>NUCLEOTIDE SEQUENCE [LARGE SCALE GENOMIC DNA]</scope>
    <source>
        <strain evidence="2">Xu316</strain>
    </source>
</reference>
<proteinExistence type="predicted"/>
<dbReference type="Proteomes" id="UP000011777">
    <property type="component" value="Unassembled WGS sequence"/>
</dbReference>
<organism evidence="1 2">
    <name type="scientific">Candida maltosa (strain Xu316)</name>
    <name type="common">Yeast</name>
    <dbReference type="NCBI Taxonomy" id="1245528"/>
    <lineage>
        <taxon>Eukaryota</taxon>
        <taxon>Fungi</taxon>
        <taxon>Dikarya</taxon>
        <taxon>Ascomycota</taxon>
        <taxon>Saccharomycotina</taxon>
        <taxon>Pichiomycetes</taxon>
        <taxon>Debaryomycetaceae</taxon>
        <taxon>Candida/Lodderomyces clade</taxon>
        <taxon>Candida</taxon>
    </lineage>
</organism>